<comment type="caution">
    <text evidence="1">The sequence shown here is derived from an EMBL/GenBank/DDBJ whole genome shotgun (WGS) entry which is preliminary data.</text>
</comment>
<dbReference type="EMBL" id="JANHOG010000305">
    <property type="protein sequence ID" value="KAJ3555711.1"/>
    <property type="molecule type" value="Genomic_DNA"/>
</dbReference>
<protein>
    <submittedName>
        <fullName evidence="1">Uncharacterized protein</fullName>
    </submittedName>
</protein>
<dbReference type="Proteomes" id="UP001148662">
    <property type="component" value="Unassembled WGS sequence"/>
</dbReference>
<keyword evidence="2" id="KW-1185">Reference proteome</keyword>
<name>A0ACC1T903_9APHY</name>
<accession>A0ACC1T903</accession>
<sequence length="291" mass="32270">MAPSAPIIIEEGDGHHHHNQYYADGYEYEPEYPSRIYPSRYRFSDWCCPCFPSYNGFRMHGIRRYRCASMTAFFILFFAFILYLLPALSLPIIKAIYLFQLNFTAANQPPTSIATNFRFGVWGFCASSVLDEPTVFTNDGECTTPQLGYTIPPDILALSGYPTDVTDVVVKGLTVLLVLHPTVAGLSFLTLLMACFVRSQCMTILALITGLLTAVVGSIVLAADLAIELVAGHRLKQEFGSLLQVTFGNATWMILAAVACSWIGLIFLSAIACYCCGIRRKYGWYGDGYYA</sequence>
<proteinExistence type="predicted"/>
<gene>
    <name evidence="1" type="ORF">NM688_g2424</name>
</gene>
<evidence type="ECO:0000313" key="1">
    <source>
        <dbReference type="EMBL" id="KAJ3555711.1"/>
    </source>
</evidence>
<evidence type="ECO:0000313" key="2">
    <source>
        <dbReference type="Proteomes" id="UP001148662"/>
    </source>
</evidence>
<reference evidence="1" key="1">
    <citation type="submission" date="2022-07" db="EMBL/GenBank/DDBJ databases">
        <title>Genome Sequence of Phlebia brevispora.</title>
        <authorList>
            <person name="Buettner E."/>
        </authorList>
    </citation>
    <scope>NUCLEOTIDE SEQUENCE</scope>
    <source>
        <strain evidence="1">MPL23</strain>
    </source>
</reference>
<organism evidence="1 2">
    <name type="scientific">Phlebia brevispora</name>
    <dbReference type="NCBI Taxonomy" id="194682"/>
    <lineage>
        <taxon>Eukaryota</taxon>
        <taxon>Fungi</taxon>
        <taxon>Dikarya</taxon>
        <taxon>Basidiomycota</taxon>
        <taxon>Agaricomycotina</taxon>
        <taxon>Agaricomycetes</taxon>
        <taxon>Polyporales</taxon>
        <taxon>Meruliaceae</taxon>
        <taxon>Phlebia</taxon>
    </lineage>
</organism>